<evidence type="ECO:0000256" key="3">
    <source>
        <dbReference type="ARBA" id="ARBA00022927"/>
    </source>
</evidence>
<dbReference type="InterPro" id="IPR011990">
    <property type="entry name" value="TPR-like_helical_dom_sf"/>
</dbReference>
<dbReference type="PANTHER" id="PTHR13768:SF41">
    <property type="entry name" value="SOLUBLE N-ETHYLMALEIMIDE SENSITIVE FACTOR (NSF) ATTACHMENT PROTEIN"/>
    <property type="match status" value="1"/>
</dbReference>
<dbReference type="PANTHER" id="PTHR13768">
    <property type="entry name" value="SOLUBLE NSF ATTACHMENT PROTEIN SNAP"/>
    <property type="match status" value="1"/>
</dbReference>
<dbReference type="EMBL" id="LR877150">
    <property type="protein sequence ID" value="CAD2216083.1"/>
    <property type="molecule type" value="Genomic_DNA"/>
</dbReference>
<keyword evidence="3" id="KW-0653">Protein transport</keyword>
<name>A0A7G2CBG8_9TRYP</name>
<evidence type="ECO:0000256" key="1">
    <source>
        <dbReference type="ARBA" id="ARBA00010050"/>
    </source>
</evidence>
<evidence type="ECO:0000313" key="5">
    <source>
        <dbReference type="Proteomes" id="UP000515908"/>
    </source>
</evidence>
<evidence type="ECO:0000313" key="4">
    <source>
        <dbReference type="EMBL" id="CAD2216083.1"/>
    </source>
</evidence>
<reference evidence="4 5" key="1">
    <citation type="submission" date="2020-08" db="EMBL/GenBank/DDBJ databases">
        <authorList>
            <person name="Newling K."/>
            <person name="Davey J."/>
            <person name="Forrester S."/>
        </authorList>
    </citation>
    <scope>NUCLEOTIDE SEQUENCE [LARGE SCALE GENOMIC DNA]</scope>
    <source>
        <strain evidence="5">Crithidia deanei Carvalho (ATCC PRA-265)</strain>
    </source>
</reference>
<dbReference type="InterPro" id="IPR000744">
    <property type="entry name" value="NSF_attach"/>
</dbReference>
<evidence type="ECO:0000256" key="2">
    <source>
        <dbReference type="ARBA" id="ARBA00022448"/>
    </source>
</evidence>
<dbReference type="Proteomes" id="UP000515908">
    <property type="component" value="Chromosome 06"/>
</dbReference>
<dbReference type="GO" id="GO:0005483">
    <property type="term" value="F:soluble NSF attachment protein activity"/>
    <property type="evidence" value="ECO:0007669"/>
    <property type="project" value="TreeGrafter"/>
</dbReference>
<gene>
    <name evidence="4" type="ORF">ADEAN_000354400</name>
</gene>
<proteinExistence type="inferred from homology"/>
<dbReference type="AlphaFoldDB" id="A0A7G2CBG8"/>
<dbReference type="Gene3D" id="1.25.40.10">
    <property type="entry name" value="Tetratricopeptide repeat domain"/>
    <property type="match status" value="1"/>
</dbReference>
<dbReference type="GO" id="GO:0035494">
    <property type="term" value="P:SNARE complex disassembly"/>
    <property type="evidence" value="ECO:0007669"/>
    <property type="project" value="TreeGrafter"/>
</dbReference>
<dbReference type="GO" id="GO:0031201">
    <property type="term" value="C:SNARE complex"/>
    <property type="evidence" value="ECO:0007669"/>
    <property type="project" value="TreeGrafter"/>
</dbReference>
<dbReference type="GO" id="GO:0005774">
    <property type="term" value="C:vacuolar membrane"/>
    <property type="evidence" value="ECO:0007669"/>
    <property type="project" value="TreeGrafter"/>
</dbReference>
<dbReference type="GO" id="GO:0006886">
    <property type="term" value="P:intracellular protein transport"/>
    <property type="evidence" value="ECO:0007669"/>
    <property type="project" value="InterPro"/>
</dbReference>
<sequence length="291" mass="32217">MEEKGDQLMAEGEKILKKFSLFSSNDDKADKAHEKFLQASTQYKAVENYKKASAAYQKAAEMSNKSKNEGDYMLETEEAGRLAAKAGDVAGAVSLMSKAVDLYDKKQKYQNAGKVCAELGDLTEGKEAMKWLDQAVRYYKAQGSKVTAQEIVNKMADVKARGGDYQGASEMYEKLGREALEDPLARGGARKLFFNALLAQFAAMTPDNVMEGAGALEERFNEFQELDVQFNVHTREHMLITAMIDAVLNEDIDGLEAAVADFDNIVPLDATRQKMILRAKAALRGRVNDLR</sequence>
<keyword evidence="2" id="KW-0813">Transport</keyword>
<protein>
    <submittedName>
        <fullName evidence="4">Soluble NSF attachment protein, SNAP, putative</fullName>
    </submittedName>
</protein>
<keyword evidence="5" id="KW-1185">Reference proteome</keyword>
<comment type="similarity">
    <text evidence="1">Belongs to the SNAP family.</text>
</comment>
<organism evidence="4 5">
    <name type="scientific">Angomonas deanei</name>
    <dbReference type="NCBI Taxonomy" id="59799"/>
    <lineage>
        <taxon>Eukaryota</taxon>
        <taxon>Discoba</taxon>
        <taxon>Euglenozoa</taxon>
        <taxon>Kinetoplastea</taxon>
        <taxon>Metakinetoplastina</taxon>
        <taxon>Trypanosomatida</taxon>
        <taxon>Trypanosomatidae</taxon>
        <taxon>Strigomonadinae</taxon>
        <taxon>Angomonas</taxon>
    </lineage>
</organism>
<dbReference type="VEuPathDB" id="TriTrypDB:ADEAN_000354400"/>
<dbReference type="OrthoDB" id="9984275at2759"/>
<accession>A0A7G2CBG8</accession>
<dbReference type="GO" id="GO:0019905">
    <property type="term" value="F:syntaxin binding"/>
    <property type="evidence" value="ECO:0007669"/>
    <property type="project" value="TreeGrafter"/>
</dbReference>
<dbReference type="Pfam" id="PF14938">
    <property type="entry name" value="SNAP"/>
    <property type="match status" value="1"/>
</dbReference>
<dbReference type="SUPFAM" id="SSF48452">
    <property type="entry name" value="TPR-like"/>
    <property type="match status" value="1"/>
</dbReference>